<dbReference type="InterPro" id="IPR029063">
    <property type="entry name" value="SAM-dependent_MTases_sf"/>
</dbReference>
<dbReference type="Proteomes" id="UP000028511">
    <property type="component" value="Unassembled WGS sequence"/>
</dbReference>
<accession>A0A077NF11</accession>
<dbReference type="HOGENOM" id="CLU_049749_3_2_6"/>
<comment type="caution">
    <text evidence="4">The sequence shown here is derived from an EMBL/GenBank/DDBJ whole genome shotgun (WGS) entry which is preliminary data.</text>
</comment>
<dbReference type="GO" id="GO:0008168">
    <property type="term" value="F:methyltransferase activity"/>
    <property type="evidence" value="ECO:0007669"/>
    <property type="project" value="UniProtKB-KW"/>
</dbReference>
<dbReference type="PANTHER" id="PTHR43861:SF1">
    <property type="entry name" value="TRANS-ACONITATE 2-METHYLTRANSFERASE"/>
    <property type="match status" value="1"/>
</dbReference>
<dbReference type="AlphaFoldDB" id="A0A077NF11"/>
<reference evidence="4" key="1">
    <citation type="submission" date="2013-07" db="EMBL/GenBank/DDBJ databases">
        <title>Sub-species coevolution in mutualistic symbiosis.</title>
        <authorList>
            <person name="Murfin K."/>
            <person name="Klassen J."/>
            <person name="Lee M."/>
            <person name="Forst S."/>
            <person name="Stock P."/>
            <person name="Goodrich-Blair H."/>
        </authorList>
    </citation>
    <scope>NUCLEOTIDE SEQUENCE [LARGE SCALE GENOMIC DNA]</scope>
    <source>
        <strain evidence="4">Puntauvense</strain>
    </source>
</reference>
<evidence type="ECO:0000256" key="2">
    <source>
        <dbReference type="ARBA" id="ARBA00022679"/>
    </source>
</evidence>
<dbReference type="GO" id="GO:0032259">
    <property type="term" value="P:methylation"/>
    <property type="evidence" value="ECO:0007669"/>
    <property type="project" value="UniProtKB-KW"/>
</dbReference>
<evidence type="ECO:0000313" key="5">
    <source>
        <dbReference type="Proteomes" id="UP000028511"/>
    </source>
</evidence>
<gene>
    <name evidence="4" type="ORF">XBP1_2420010</name>
</gene>
<dbReference type="SUPFAM" id="SSF53335">
    <property type="entry name" value="S-adenosyl-L-methionine-dependent methyltransferases"/>
    <property type="match status" value="1"/>
</dbReference>
<dbReference type="PANTHER" id="PTHR43861">
    <property type="entry name" value="TRANS-ACONITATE 2-METHYLTRANSFERASE-RELATED"/>
    <property type="match status" value="1"/>
</dbReference>
<proteinExistence type="predicted"/>
<name>A0A077NF11_XENBV</name>
<organism evidence="4 5">
    <name type="scientific">Xenorhabdus bovienii str. puntauvense</name>
    <dbReference type="NCBI Taxonomy" id="1398201"/>
    <lineage>
        <taxon>Bacteria</taxon>
        <taxon>Pseudomonadati</taxon>
        <taxon>Pseudomonadota</taxon>
        <taxon>Gammaproteobacteria</taxon>
        <taxon>Enterobacterales</taxon>
        <taxon>Morganellaceae</taxon>
        <taxon>Xenorhabdus</taxon>
    </lineage>
</organism>
<dbReference type="RefSeq" id="WP_038217431.1">
    <property type="nucleotide sequence ID" value="NZ_CAWLWN010000205.1"/>
</dbReference>
<keyword evidence="2" id="KW-0808">Transferase</keyword>
<dbReference type="Pfam" id="PF13649">
    <property type="entry name" value="Methyltransf_25"/>
    <property type="match status" value="1"/>
</dbReference>
<dbReference type="InterPro" id="IPR041698">
    <property type="entry name" value="Methyltransf_25"/>
</dbReference>
<evidence type="ECO:0000256" key="1">
    <source>
        <dbReference type="ARBA" id="ARBA00022603"/>
    </source>
</evidence>
<keyword evidence="1" id="KW-0489">Methyltransferase</keyword>
<feature type="domain" description="Methyltransferase" evidence="3">
    <location>
        <begin position="44"/>
        <end position="139"/>
    </location>
</feature>
<dbReference type="Gene3D" id="3.40.50.150">
    <property type="entry name" value="Vaccinia Virus protein VP39"/>
    <property type="match status" value="1"/>
</dbReference>
<protein>
    <submittedName>
        <fullName evidence="4">ToxA protein</fullName>
    </submittedName>
</protein>
<sequence>MSKKHAAYNAIGERYEQFIEDTPQREIDVRTILSMVGDVSGKSVLDVACGYGYFGRELRKRGASKVVGVDISEAMIEHAREKSEQYNDDIEFHVQDVCHMESLGKFDIIVAAWLFNYAESIDDLEKMFQVVASHLKLSGKLVAYTVSPAFRFNQGNYDIYGINILSEESCKGGAYYHVEFLTTPPSLLIFYRWNHEDYERAIQKAGFSRVEWQKPKLLENDFKRYPDGFWDIFQRNNLNIGFTCQF</sequence>
<evidence type="ECO:0000313" key="4">
    <source>
        <dbReference type="EMBL" id="CDG96968.1"/>
    </source>
</evidence>
<evidence type="ECO:0000259" key="3">
    <source>
        <dbReference type="Pfam" id="PF13649"/>
    </source>
</evidence>
<dbReference type="EMBL" id="CBSW010000160">
    <property type="protein sequence ID" value="CDG96968.1"/>
    <property type="molecule type" value="Genomic_DNA"/>
</dbReference>
<dbReference type="CDD" id="cd02440">
    <property type="entry name" value="AdoMet_MTases"/>
    <property type="match status" value="1"/>
</dbReference>